<dbReference type="InterPro" id="IPR037883">
    <property type="entry name" value="Knr4/Smi1-like_sf"/>
</dbReference>
<comment type="caution">
    <text evidence="2">The sequence shown here is derived from an EMBL/GenBank/DDBJ whole genome shotgun (WGS) entry which is preliminary data.</text>
</comment>
<feature type="domain" description="Knr4/Smi1-like" evidence="1">
    <location>
        <begin position="159"/>
        <end position="298"/>
    </location>
</feature>
<proteinExistence type="predicted"/>
<reference evidence="3" key="1">
    <citation type="journal article" date="2019" name="Int. J. Syst. Evol. Microbiol.">
        <title>The Global Catalogue of Microorganisms (GCM) 10K type strain sequencing project: providing services to taxonomists for standard genome sequencing and annotation.</title>
        <authorList>
            <consortium name="The Broad Institute Genomics Platform"/>
            <consortium name="The Broad Institute Genome Sequencing Center for Infectious Disease"/>
            <person name="Wu L."/>
            <person name="Ma J."/>
        </authorList>
    </citation>
    <scope>NUCLEOTIDE SEQUENCE [LARGE SCALE GENOMIC DNA]</scope>
    <source>
        <strain evidence="3">JCM 4816</strain>
    </source>
</reference>
<dbReference type="InterPro" id="IPR018958">
    <property type="entry name" value="Knr4/Smi1-like_dom"/>
</dbReference>
<dbReference type="InterPro" id="IPR032869">
    <property type="entry name" value="WHH_dom_containing"/>
</dbReference>
<dbReference type="SUPFAM" id="SSF160631">
    <property type="entry name" value="SMI1/KNR4-like"/>
    <property type="match status" value="1"/>
</dbReference>
<name>A0ABW1FUS8_9ACTN</name>
<accession>A0ABW1FUS8</accession>
<organism evidence="2 3">
    <name type="scientific">Streptacidiphilus monticola</name>
    <dbReference type="NCBI Taxonomy" id="2161674"/>
    <lineage>
        <taxon>Bacteria</taxon>
        <taxon>Bacillati</taxon>
        <taxon>Actinomycetota</taxon>
        <taxon>Actinomycetes</taxon>
        <taxon>Kitasatosporales</taxon>
        <taxon>Streptomycetaceae</taxon>
        <taxon>Streptacidiphilus</taxon>
    </lineage>
</organism>
<dbReference type="Pfam" id="PF09346">
    <property type="entry name" value="SMI1_KNR4"/>
    <property type="match status" value="1"/>
</dbReference>
<sequence length="325" mass="35747">MTRGRPNAAYAGQVVAFPDPLRRAKYPDGVRVDEQGHPDFRPFARAAAEIKDPPPRHPVDEVRVTDIVSANAALRAEGHELWQDVGHPVATPEGWTWHHATTPASVPGWRRLELVPVEVKALLRHHGGFADVDADLQQRGTRPLQQRRPVHFTLAEDAGVDEAQLQTAEESLGYTLPGPYRAFLKAAGGRGVAGLGLLPELGVLLDQPFFTLRQQPELDDLVYVNKCLRDHVTKDYLGIAYAQGGLLTLKVKGERAGTVWFLPYDDARDDGDESLTPQARCERLLLHCADDFDDFLRKLAGSPTELQTVAQLMVGGFARAVPVEG</sequence>
<evidence type="ECO:0000313" key="2">
    <source>
        <dbReference type="EMBL" id="MFC5906166.1"/>
    </source>
</evidence>
<dbReference type="Proteomes" id="UP001596174">
    <property type="component" value="Unassembled WGS sequence"/>
</dbReference>
<gene>
    <name evidence="2" type="ORF">ACFP3V_02875</name>
</gene>
<dbReference type="Pfam" id="PF14414">
    <property type="entry name" value="WHH"/>
    <property type="match status" value="1"/>
</dbReference>
<dbReference type="SMART" id="SM00860">
    <property type="entry name" value="SMI1_KNR4"/>
    <property type="match status" value="1"/>
</dbReference>
<dbReference type="RefSeq" id="WP_380579309.1">
    <property type="nucleotide sequence ID" value="NZ_JBHSQJ010000009.1"/>
</dbReference>
<dbReference type="Gene3D" id="3.40.1580.10">
    <property type="entry name" value="SMI1/KNR4-like"/>
    <property type="match status" value="1"/>
</dbReference>
<protein>
    <submittedName>
        <fullName evidence="2">SMI1/KNR4 family protein</fullName>
    </submittedName>
</protein>
<evidence type="ECO:0000313" key="3">
    <source>
        <dbReference type="Proteomes" id="UP001596174"/>
    </source>
</evidence>
<dbReference type="EMBL" id="JBHSQJ010000009">
    <property type="protein sequence ID" value="MFC5906166.1"/>
    <property type="molecule type" value="Genomic_DNA"/>
</dbReference>
<evidence type="ECO:0000259" key="1">
    <source>
        <dbReference type="SMART" id="SM00860"/>
    </source>
</evidence>
<keyword evidence="3" id="KW-1185">Reference proteome</keyword>